<organism evidence="3 4">
    <name type="scientific">Actinomadura parmotrematis</name>
    <dbReference type="NCBI Taxonomy" id="2864039"/>
    <lineage>
        <taxon>Bacteria</taxon>
        <taxon>Bacillati</taxon>
        <taxon>Actinomycetota</taxon>
        <taxon>Actinomycetes</taxon>
        <taxon>Streptosporangiales</taxon>
        <taxon>Thermomonosporaceae</taxon>
        <taxon>Actinomadura</taxon>
    </lineage>
</organism>
<feature type="transmembrane region" description="Helical" evidence="2">
    <location>
        <begin position="80"/>
        <end position="98"/>
    </location>
</feature>
<feature type="transmembrane region" description="Helical" evidence="2">
    <location>
        <begin position="104"/>
        <end position="122"/>
    </location>
</feature>
<evidence type="ECO:0000313" key="3">
    <source>
        <dbReference type="EMBL" id="MBW8484882.1"/>
    </source>
</evidence>
<sequence>MGWRAQLSTNPFASMVAATAILLGGLGMVIGDRASRGMSISLAGHANVIAHLWGAMFAVGGVLTLFGIYRPRLTVELPGLYLLAGGYGFYCLTVLTGLRTHGLAAGLISGALTLGSLLKARAITARARHVRPEPPVEPPVDAPAVEGRVPEPRGGGAG</sequence>
<keyword evidence="2" id="KW-0812">Transmembrane</keyword>
<name>A0ABS7FWS7_9ACTN</name>
<feature type="transmembrane region" description="Helical" evidence="2">
    <location>
        <begin position="50"/>
        <end position="68"/>
    </location>
</feature>
<keyword evidence="2" id="KW-1133">Transmembrane helix</keyword>
<dbReference type="EMBL" id="JAIBOA010000013">
    <property type="protein sequence ID" value="MBW8484882.1"/>
    <property type="molecule type" value="Genomic_DNA"/>
</dbReference>
<evidence type="ECO:0000313" key="4">
    <source>
        <dbReference type="Proteomes" id="UP000774570"/>
    </source>
</evidence>
<evidence type="ECO:0000256" key="2">
    <source>
        <dbReference type="SAM" id="Phobius"/>
    </source>
</evidence>
<keyword evidence="4" id="KW-1185">Reference proteome</keyword>
<accession>A0ABS7FWS7</accession>
<dbReference type="Proteomes" id="UP000774570">
    <property type="component" value="Unassembled WGS sequence"/>
</dbReference>
<dbReference type="RefSeq" id="WP_220168111.1">
    <property type="nucleotide sequence ID" value="NZ_JAIBOA010000013.1"/>
</dbReference>
<protein>
    <recommendedName>
        <fullName evidence="5">DUF4383 domain-containing protein</fullName>
    </recommendedName>
</protein>
<comment type="caution">
    <text evidence="3">The sequence shown here is derived from an EMBL/GenBank/DDBJ whole genome shotgun (WGS) entry which is preliminary data.</text>
</comment>
<feature type="region of interest" description="Disordered" evidence="1">
    <location>
        <begin position="129"/>
        <end position="158"/>
    </location>
</feature>
<evidence type="ECO:0008006" key="5">
    <source>
        <dbReference type="Google" id="ProtNLM"/>
    </source>
</evidence>
<keyword evidence="2" id="KW-0472">Membrane</keyword>
<gene>
    <name evidence="3" type="ORF">K1Y72_21040</name>
</gene>
<evidence type="ECO:0000256" key="1">
    <source>
        <dbReference type="SAM" id="MobiDB-lite"/>
    </source>
</evidence>
<proteinExistence type="predicted"/>
<reference evidence="3 4" key="1">
    <citation type="submission" date="2021-07" db="EMBL/GenBank/DDBJ databases">
        <title>Actinomadura sp. PM05-2 isolated from lichen.</title>
        <authorList>
            <person name="Somphong A."/>
            <person name="Phongsopitanun W."/>
            <person name="Tanasupawat S."/>
            <person name="Peongsungnone V."/>
        </authorList>
    </citation>
    <scope>NUCLEOTIDE SEQUENCE [LARGE SCALE GENOMIC DNA]</scope>
    <source>
        <strain evidence="3 4">PM05-2</strain>
    </source>
</reference>
<feature type="transmembrane region" description="Helical" evidence="2">
    <location>
        <begin position="12"/>
        <end position="30"/>
    </location>
</feature>